<dbReference type="Proteomes" id="UP000176967">
    <property type="component" value="Unassembled WGS sequence"/>
</dbReference>
<accession>A0A1F4VVN3</accession>
<sequence>MLSSLRRVRFRGSVQDLGISRRRFGGGLHPPQKGFGIVLKNFHALKAAKLRHFALMKNLGEPLSSVQQGETDQALLLARASSI</sequence>
<gene>
    <name evidence="1" type="ORF">A2890_02840</name>
</gene>
<reference evidence="1 2" key="1">
    <citation type="journal article" date="2016" name="Nat. Commun.">
        <title>Thousands of microbial genomes shed light on interconnected biogeochemical processes in an aquifer system.</title>
        <authorList>
            <person name="Anantharaman K."/>
            <person name="Brown C.T."/>
            <person name="Hug L.A."/>
            <person name="Sharon I."/>
            <person name="Castelle C.J."/>
            <person name="Probst A.J."/>
            <person name="Thomas B.C."/>
            <person name="Singh A."/>
            <person name="Wilkins M.J."/>
            <person name="Karaoz U."/>
            <person name="Brodie E.L."/>
            <person name="Williams K.H."/>
            <person name="Hubbard S.S."/>
            <person name="Banfield J.F."/>
        </authorList>
    </citation>
    <scope>NUCLEOTIDE SEQUENCE [LARGE SCALE GENOMIC DNA]</scope>
</reference>
<evidence type="ECO:0000313" key="1">
    <source>
        <dbReference type="EMBL" id="OGC61247.1"/>
    </source>
</evidence>
<evidence type="ECO:0000313" key="2">
    <source>
        <dbReference type="Proteomes" id="UP000176967"/>
    </source>
</evidence>
<proteinExistence type="predicted"/>
<dbReference type="EMBL" id="MEVL01000015">
    <property type="protein sequence ID" value="OGC61247.1"/>
    <property type="molecule type" value="Genomic_DNA"/>
</dbReference>
<name>A0A1F4VVN3_UNCKA</name>
<dbReference type="AlphaFoldDB" id="A0A1F4VVN3"/>
<comment type="caution">
    <text evidence="1">The sequence shown here is derived from an EMBL/GenBank/DDBJ whole genome shotgun (WGS) entry which is preliminary data.</text>
</comment>
<organism evidence="1 2">
    <name type="scientific">candidate division WWE3 bacterium RIFCSPLOWO2_01_FULL_53_14</name>
    <dbReference type="NCBI Taxonomy" id="1802628"/>
    <lineage>
        <taxon>Bacteria</taxon>
        <taxon>Katanobacteria</taxon>
    </lineage>
</organism>
<protein>
    <submittedName>
        <fullName evidence="1">Uncharacterized protein</fullName>
    </submittedName>
</protein>